<evidence type="ECO:0000313" key="4">
    <source>
        <dbReference type="Proteomes" id="UP000773614"/>
    </source>
</evidence>
<dbReference type="Pfam" id="PF01970">
    <property type="entry name" value="TctA"/>
    <property type="match status" value="1"/>
</dbReference>
<dbReference type="EMBL" id="SPKJ01000012">
    <property type="protein sequence ID" value="MYZ47263.1"/>
    <property type="molecule type" value="Genomic_DNA"/>
</dbReference>
<reference evidence="3" key="1">
    <citation type="submission" date="2019-03" db="EMBL/GenBank/DDBJ databases">
        <title>Afifella sp. nov., isolated from activated sludge.</title>
        <authorList>
            <person name="Li Q."/>
            <person name="Liu Y."/>
        </authorList>
    </citation>
    <scope>NUCLEOTIDE SEQUENCE</scope>
    <source>
        <strain evidence="3">L72</strain>
    </source>
</reference>
<feature type="transmembrane region" description="Helical" evidence="1">
    <location>
        <begin position="111"/>
        <end position="133"/>
    </location>
</feature>
<feature type="transmembrane region" description="Helical" evidence="1">
    <location>
        <begin position="261"/>
        <end position="283"/>
    </location>
</feature>
<feature type="domain" description="DUF112" evidence="2">
    <location>
        <begin position="23"/>
        <end position="442"/>
    </location>
</feature>
<gene>
    <name evidence="3" type="ORF">E4O86_05995</name>
</gene>
<feature type="transmembrane region" description="Helical" evidence="1">
    <location>
        <begin position="140"/>
        <end position="163"/>
    </location>
</feature>
<dbReference type="OrthoDB" id="9806425at2"/>
<organism evidence="3 4">
    <name type="scientific">Propylenella binzhouense</name>
    <dbReference type="NCBI Taxonomy" id="2555902"/>
    <lineage>
        <taxon>Bacteria</taxon>
        <taxon>Pseudomonadati</taxon>
        <taxon>Pseudomonadota</taxon>
        <taxon>Alphaproteobacteria</taxon>
        <taxon>Hyphomicrobiales</taxon>
        <taxon>Propylenellaceae</taxon>
        <taxon>Propylenella</taxon>
    </lineage>
</organism>
<name>A0A964T2L3_9HYPH</name>
<dbReference type="Proteomes" id="UP000773614">
    <property type="component" value="Unassembled WGS sequence"/>
</dbReference>
<evidence type="ECO:0000256" key="1">
    <source>
        <dbReference type="SAM" id="Phobius"/>
    </source>
</evidence>
<keyword evidence="1" id="KW-0812">Transmembrane</keyword>
<dbReference type="AlphaFoldDB" id="A0A964T2L3"/>
<proteinExistence type="predicted"/>
<dbReference type="InterPro" id="IPR002823">
    <property type="entry name" value="DUF112_TM"/>
</dbReference>
<feature type="transmembrane region" description="Helical" evidence="1">
    <location>
        <begin position="63"/>
        <end position="84"/>
    </location>
</feature>
<comment type="caution">
    <text evidence="3">The sequence shown here is derived from an EMBL/GenBank/DDBJ whole genome shotgun (WGS) entry which is preliminary data.</text>
</comment>
<keyword evidence="4" id="KW-1185">Reference proteome</keyword>
<dbReference type="RefSeq" id="WP_161139615.1">
    <property type="nucleotide sequence ID" value="NZ_SPKJ01000012.1"/>
</dbReference>
<accession>A0A964T2L3</accession>
<feature type="transmembrane region" description="Helical" evidence="1">
    <location>
        <begin position="469"/>
        <end position="489"/>
    </location>
</feature>
<evidence type="ECO:0000313" key="3">
    <source>
        <dbReference type="EMBL" id="MYZ47263.1"/>
    </source>
</evidence>
<keyword evidence="1" id="KW-0472">Membrane</keyword>
<feature type="transmembrane region" description="Helical" evidence="1">
    <location>
        <begin position="27"/>
        <end position="51"/>
    </location>
</feature>
<evidence type="ECO:0000259" key="2">
    <source>
        <dbReference type="Pfam" id="PF01970"/>
    </source>
</evidence>
<dbReference type="PANTHER" id="PTHR35342:SF5">
    <property type="entry name" value="TRICARBOXYLIC TRANSPORT PROTEIN"/>
    <property type="match status" value="1"/>
</dbReference>
<keyword evidence="1" id="KW-1133">Transmembrane helix</keyword>
<sequence>MDLISFADVAAALSAVADPTVVFFVFAGAVIGMIFGAAPGLTAASAIALFLPMTYAMGLTTSMALLLGIYCSGYFAGSIPAILINTPGTPGSAATALDGHQMALKGESDRAITTALVSSFLGGLFSLLLLTTIAPSLAKVALTFTSVEYFSFALVGIVCVAGISRGSMVKGLASACIGILVSTVGLDPVSGVGRFIFDEPNLMGGISSTAALIGLFAIGQMLLLAKKNNVAAEFLPVQARSSVLSVIGDHWRNRWIALRSAIIGTMIGVLPGTGPAIASWVSYSDALRTARRGDRFGQGEVKGVIACEVSNNAVTGGALVPLLTLGIPGDPVTAILIGALLIQGIEAGPFLIKHNPSLFVSILILLFMSNCFMVALGLCCRRLAAKVLEIPAGIMVATICTAAAAGSFSLQSNAFDVKLVMAFGLLGYLMIRYRFPTAPAVLGIVLGPILEQNLRNALTGNGMDFTVFFTRPISAGALLVMCFLLYVWLKPAGGRGGAKADARAEETVNP</sequence>
<feature type="transmembrane region" description="Helical" evidence="1">
    <location>
        <begin position="431"/>
        <end position="449"/>
    </location>
</feature>
<dbReference type="PANTHER" id="PTHR35342">
    <property type="entry name" value="TRICARBOXYLIC TRANSPORT PROTEIN"/>
    <property type="match status" value="1"/>
</dbReference>
<feature type="transmembrane region" description="Helical" evidence="1">
    <location>
        <begin position="390"/>
        <end position="410"/>
    </location>
</feature>
<feature type="transmembrane region" description="Helical" evidence="1">
    <location>
        <begin position="202"/>
        <end position="225"/>
    </location>
</feature>
<feature type="transmembrane region" description="Helical" evidence="1">
    <location>
        <begin position="359"/>
        <end position="384"/>
    </location>
</feature>
<protein>
    <submittedName>
        <fullName evidence="3">C4-dicarboxylate ABC transporter permease</fullName>
    </submittedName>
</protein>